<comment type="caution">
    <text evidence="1">The sequence shown here is derived from an EMBL/GenBank/DDBJ whole genome shotgun (WGS) entry which is preliminary data.</text>
</comment>
<name>A0A5C6F6U3_9BACT</name>
<gene>
    <name evidence="1" type="ORF">Poly59_24980</name>
</gene>
<dbReference type="EMBL" id="SJPX01000002">
    <property type="protein sequence ID" value="TWU56194.1"/>
    <property type="molecule type" value="Genomic_DNA"/>
</dbReference>
<proteinExistence type="predicted"/>
<accession>A0A5C6F6U3</accession>
<reference evidence="1 2" key="1">
    <citation type="submission" date="2019-02" db="EMBL/GenBank/DDBJ databases">
        <title>Deep-cultivation of Planctomycetes and their phenomic and genomic characterization uncovers novel biology.</title>
        <authorList>
            <person name="Wiegand S."/>
            <person name="Jogler M."/>
            <person name="Boedeker C."/>
            <person name="Pinto D."/>
            <person name="Vollmers J."/>
            <person name="Rivas-Marin E."/>
            <person name="Kohn T."/>
            <person name="Peeters S.H."/>
            <person name="Heuer A."/>
            <person name="Rast P."/>
            <person name="Oberbeckmann S."/>
            <person name="Bunk B."/>
            <person name="Jeske O."/>
            <person name="Meyerdierks A."/>
            <person name="Storesund J.E."/>
            <person name="Kallscheuer N."/>
            <person name="Luecker S."/>
            <person name="Lage O.M."/>
            <person name="Pohl T."/>
            <person name="Merkel B.J."/>
            <person name="Hornburger P."/>
            <person name="Mueller R.-W."/>
            <person name="Bruemmer F."/>
            <person name="Labrenz M."/>
            <person name="Spormann A.M."/>
            <person name="Op Den Camp H."/>
            <person name="Overmann J."/>
            <person name="Amann R."/>
            <person name="Jetten M.S.M."/>
            <person name="Mascher T."/>
            <person name="Medema M.H."/>
            <person name="Devos D.P."/>
            <person name="Kaster A.-K."/>
            <person name="Ovreas L."/>
            <person name="Rohde M."/>
            <person name="Galperin M.Y."/>
            <person name="Jogler C."/>
        </authorList>
    </citation>
    <scope>NUCLEOTIDE SEQUENCE [LARGE SCALE GENOMIC DNA]</scope>
    <source>
        <strain evidence="1 2">Poly59</strain>
    </source>
</reference>
<keyword evidence="2" id="KW-1185">Reference proteome</keyword>
<dbReference type="Proteomes" id="UP000317977">
    <property type="component" value="Unassembled WGS sequence"/>
</dbReference>
<dbReference type="AlphaFoldDB" id="A0A5C6F6U3"/>
<sequence length="107" mass="12241">MPRNGVHRFSKSHFNGCVLTFPVSPFRGIDFLATHCDLSRHARSQELRTGNEFRACRFRLDLAASCVSADQHDDLHVDVASRIADRSSRHRKELQVTQIARNRLGRI</sequence>
<evidence type="ECO:0000313" key="1">
    <source>
        <dbReference type="EMBL" id="TWU56194.1"/>
    </source>
</evidence>
<organism evidence="1 2">
    <name type="scientific">Rubripirellula reticaptiva</name>
    <dbReference type="NCBI Taxonomy" id="2528013"/>
    <lineage>
        <taxon>Bacteria</taxon>
        <taxon>Pseudomonadati</taxon>
        <taxon>Planctomycetota</taxon>
        <taxon>Planctomycetia</taxon>
        <taxon>Pirellulales</taxon>
        <taxon>Pirellulaceae</taxon>
        <taxon>Rubripirellula</taxon>
    </lineage>
</organism>
<evidence type="ECO:0000313" key="2">
    <source>
        <dbReference type="Proteomes" id="UP000317977"/>
    </source>
</evidence>
<protein>
    <submittedName>
        <fullName evidence="1">Uncharacterized protein</fullName>
    </submittedName>
</protein>